<dbReference type="EMBL" id="CAGI01000134">
    <property type="protein sequence ID" value="CCF48447.1"/>
    <property type="molecule type" value="Genomic_DNA"/>
</dbReference>
<gene>
    <name evidence="2" type="ORF">UHOR_13180</name>
</gene>
<dbReference type="Pfam" id="PF00994">
    <property type="entry name" value="MoCF_biosynth"/>
    <property type="match status" value="1"/>
</dbReference>
<keyword evidence="3" id="KW-1185">Reference proteome</keyword>
<sequence length="311" mass="35411">MLALTRPASTRLPLRSIRTTLVTAEPLAWIGTMSTRKGKPSGQMPTKFISTAAFLVIGDEVLNGKTKDCNSNYFAKFCFDVAIELKRIEVVADDEERIIEAARRLTAQYDLVVSSVWSKLFSEAGELGYDQQVICRMQENSKLRQVNTNAITDEMLSARNRMALLAQQNAQTIFPTTTLWLPIVHMAGKLYILPGVPKLFETLFAMRDHMRLDANRCRPYRVLMHRRLRESNISPLLVKLSEKCREMHIKVGSYRKWNEGVQVSLIGKDWSELEKLIAEVQEAVQGKLIESVEEHGQVKIASGEKRLFREN</sequence>
<evidence type="ECO:0000259" key="1">
    <source>
        <dbReference type="Pfam" id="PF00994"/>
    </source>
</evidence>
<dbReference type="Proteomes" id="UP000006174">
    <property type="component" value="Unassembled WGS sequence"/>
</dbReference>
<dbReference type="PANTHER" id="PTHR47675:SF1">
    <property type="entry name" value="MOLYBDOPTERIN BINDING DOMAIN PROTEIN (AFU_ORTHOLOGUE AFUA_5G11210)"/>
    <property type="match status" value="1"/>
</dbReference>
<dbReference type="GO" id="GO:0042726">
    <property type="term" value="P:flavin-containing compound metabolic process"/>
    <property type="evidence" value="ECO:0007669"/>
    <property type="project" value="TreeGrafter"/>
</dbReference>
<reference evidence="2 3" key="1">
    <citation type="journal article" date="2012" name="Plant Cell">
        <title>Genome comparison of barley and maize smut fungi reveals targeted loss of RNA silencing components and species-specific presence of transposable elements.</title>
        <authorList>
            <person name="Laurie J.D."/>
            <person name="Ali S."/>
            <person name="Linning R."/>
            <person name="Mannhaupt G."/>
            <person name="Wong P."/>
            <person name="Gueldener U."/>
            <person name="Muensterkoetter M."/>
            <person name="Moore R."/>
            <person name="Kahmann R."/>
            <person name="Bakkeren G."/>
            <person name="Schirawski J."/>
        </authorList>
    </citation>
    <scope>NUCLEOTIDE SEQUENCE [LARGE SCALE GENOMIC DNA]</scope>
    <source>
        <strain evidence="3">Uh4875-4</strain>
    </source>
</reference>
<dbReference type="HOGENOM" id="CLU_030805_0_0_1"/>
<dbReference type="Gene3D" id="3.40.980.10">
    <property type="entry name" value="MoaB/Mog-like domain"/>
    <property type="match status" value="2"/>
</dbReference>
<dbReference type="InterPro" id="IPR001453">
    <property type="entry name" value="MoaB/Mog_dom"/>
</dbReference>
<organism evidence="2 3">
    <name type="scientific">Ustilago hordei</name>
    <name type="common">Barley covered smut fungus</name>
    <dbReference type="NCBI Taxonomy" id="120017"/>
    <lineage>
        <taxon>Eukaryota</taxon>
        <taxon>Fungi</taxon>
        <taxon>Dikarya</taxon>
        <taxon>Basidiomycota</taxon>
        <taxon>Ustilaginomycotina</taxon>
        <taxon>Ustilaginomycetes</taxon>
        <taxon>Ustilaginales</taxon>
        <taxon>Ustilaginaceae</taxon>
        <taxon>Ustilago</taxon>
    </lineage>
</organism>
<proteinExistence type="predicted"/>
<evidence type="ECO:0000313" key="2">
    <source>
        <dbReference type="EMBL" id="CCF48447.1"/>
    </source>
</evidence>
<dbReference type="InterPro" id="IPR036425">
    <property type="entry name" value="MoaB/Mog-like_dom_sf"/>
</dbReference>
<comment type="caution">
    <text evidence="2">The sequence shown here is derived from an EMBL/GenBank/DDBJ whole genome shotgun (WGS) entry which is preliminary data.</text>
</comment>
<dbReference type="AlphaFoldDB" id="I2FNF4"/>
<dbReference type="PANTHER" id="PTHR47675">
    <property type="entry name" value="MOLYBDOPTERIN BINDING DOMAIN PROTEIN (AFU_ORTHOLOGUE AFUA_5G11210)"/>
    <property type="match status" value="1"/>
</dbReference>
<dbReference type="eggNOG" id="KOG2644">
    <property type="taxonomic scope" value="Eukaryota"/>
</dbReference>
<accession>I2FNF4</accession>
<dbReference type="SUPFAM" id="SSF53218">
    <property type="entry name" value="Molybdenum cofactor biosynthesis proteins"/>
    <property type="match status" value="1"/>
</dbReference>
<protein>
    <recommendedName>
        <fullName evidence="1">MoaB/Mog domain-containing protein</fullName>
    </recommendedName>
</protein>
<dbReference type="OMA" id="EGWAPGC"/>
<dbReference type="STRING" id="1128400.I2FNF4"/>
<name>I2FNF4_USTHO</name>
<evidence type="ECO:0000313" key="3">
    <source>
        <dbReference type="Proteomes" id="UP000006174"/>
    </source>
</evidence>
<dbReference type="GO" id="GO:0047884">
    <property type="term" value="F:FAD diphosphatase activity"/>
    <property type="evidence" value="ECO:0007669"/>
    <property type="project" value="TreeGrafter"/>
</dbReference>
<feature type="domain" description="MoaB/Mog" evidence="1">
    <location>
        <begin position="54"/>
        <end position="114"/>
    </location>
</feature>